<comment type="function">
    <text evidence="4">This protein aggregates to form microtubular structures.</text>
</comment>
<evidence type="ECO:0000256" key="1">
    <source>
        <dbReference type="ARBA" id="ARBA00004496"/>
    </source>
</evidence>
<dbReference type="Pfam" id="PF07534">
    <property type="entry name" value="TLD"/>
    <property type="match status" value="1"/>
</dbReference>
<dbReference type="AlphaFoldDB" id="A0A5F5PV63"/>
<name>A0A5F5PV63_HORSE</name>
<dbReference type="InParanoid" id="A0A5F5PV63"/>
<sequence>MEIRGINTSFETVHIICFSIFNGKCILFSTRLRSMAVTTCLTWMQEKILQNHFGGKFNLLYKASVHKFSLEHLLQVCSNQGPTVTVIYSKDHVTGAFMQEGYQEGKTSFITLFALQETKILECKMKLCVPSMLFVTWTGWHRQKKYEFGIDLTGRKLHISANTSKELGLLQCESISFEECEVFQCEDILNKRKMEEVTELRESLWSSMRTYKPYGDLVHQIRILLLGPIGAGKSSFVNSVKSVFQGRVVHQALVGSDTTGISQKYRTYSIKDEKDGNSLPFILCDSLGLGEGEEGLCMDDVPQILKGHVSDRYQFNPMKPITPGHDNYVDSPLLKDRIHCAAFVFNVNCIEYLSDEMVAKIRRVRRKLIECGLVHLVLLTHVDSMDLITKDDLIDIYRCPPVKSQLEAVHKALGFPLSDILLVSNYTSEWELDPLKDNLILFALRHMLWAADDFLEDLPLEETREMLLAV</sequence>
<dbReference type="PROSITE" id="PS51886">
    <property type="entry name" value="TLDC"/>
    <property type="match status" value="1"/>
</dbReference>
<organism evidence="7 8">
    <name type="scientific">Equus caballus</name>
    <name type="common">Horse</name>
    <dbReference type="NCBI Taxonomy" id="9796"/>
    <lineage>
        <taxon>Eukaryota</taxon>
        <taxon>Metazoa</taxon>
        <taxon>Chordata</taxon>
        <taxon>Craniata</taxon>
        <taxon>Vertebrata</taxon>
        <taxon>Euteleostomi</taxon>
        <taxon>Mammalia</taxon>
        <taxon>Eutheria</taxon>
        <taxon>Laurasiatheria</taxon>
        <taxon>Perissodactyla</taxon>
        <taxon>Equidae</taxon>
        <taxon>Equus</taxon>
    </lineage>
</organism>
<evidence type="ECO:0000313" key="7">
    <source>
        <dbReference type="Ensembl" id="ENSECAP00000052512.1"/>
    </source>
</evidence>
<dbReference type="InterPro" id="IPR027417">
    <property type="entry name" value="P-loop_NTPase"/>
</dbReference>
<dbReference type="VGNC" id="VGNC:58664">
    <property type="gene designation" value="IFI44"/>
</dbReference>
<dbReference type="InterPro" id="IPR006571">
    <property type="entry name" value="TLDc_dom"/>
</dbReference>
<dbReference type="PANTHER" id="PTHR14241">
    <property type="entry name" value="INTERFERON-INDUCED PROTEIN 44"/>
    <property type="match status" value="1"/>
</dbReference>
<evidence type="ECO:0000256" key="3">
    <source>
        <dbReference type="ARBA" id="ARBA00022490"/>
    </source>
</evidence>
<dbReference type="GO" id="GO:0098586">
    <property type="term" value="P:cellular response to virus"/>
    <property type="evidence" value="ECO:0007669"/>
    <property type="project" value="Ensembl"/>
</dbReference>
<reference evidence="7" key="3">
    <citation type="submission" date="2025-09" db="UniProtKB">
        <authorList>
            <consortium name="Ensembl"/>
        </authorList>
    </citation>
    <scope>IDENTIFICATION</scope>
    <source>
        <strain evidence="7">Thoroughbred</strain>
    </source>
</reference>
<dbReference type="PANTHER" id="PTHR14241:SF3">
    <property type="entry name" value="INTERFERON-INDUCED PROTEIN 44"/>
    <property type="match status" value="1"/>
</dbReference>
<keyword evidence="8" id="KW-1185">Reference proteome</keyword>
<gene>
    <name evidence="7 9" type="primary">IFI44</name>
</gene>
<dbReference type="OMA" id="NSMKPIT"/>
<dbReference type="Bgee" id="ENSECAG00000009020">
    <property type="expression patterns" value="Expressed in blood and 21 other cell types or tissues"/>
</dbReference>
<evidence type="ECO:0000256" key="5">
    <source>
        <dbReference type="ARBA" id="ARBA00073671"/>
    </source>
</evidence>
<evidence type="ECO:0000313" key="9">
    <source>
        <dbReference type="VGNC" id="VGNC:58664"/>
    </source>
</evidence>
<evidence type="ECO:0000256" key="2">
    <source>
        <dbReference type="ARBA" id="ARBA00009243"/>
    </source>
</evidence>
<keyword evidence="3" id="KW-0963">Cytoplasm</keyword>
<comment type="similarity">
    <text evidence="2">Belongs to the IFI44 family.</text>
</comment>
<accession>A0A5F5PV63</accession>
<dbReference type="GO" id="GO:0009617">
    <property type="term" value="P:response to bacterium"/>
    <property type="evidence" value="ECO:0007669"/>
    <property type="project" value="Ensembl"/>
</dbReference>
<reference evidence="7 8" key="1">
    <citation type="journal article" date="2009" name="Science">
        <title>Genome sequence, comparative analysis, and population genetics of the domestic horse.</title>
        <authorList>
            <consortium name="Broad Institute Genome Sequencing Platform"/>
            <consortium name="Broad Institute Whole Genome Assembly Team"/>
            <person name="Wade C.M."/>
            <person name="Giulotto E."/>
            <person name="Sigurdsson S."/>
            <person name="Zoli M."/>
            <person name="Gnerre S."/>
            <person name="Imsland F."/>
            <person name="Lear T.L."/>
            <person name="Adelson D.L."/>
            <person name="Bailey E."/>
            <person name="Bellone R.R."/>
            <person name="Bloecker H."/>
            <person name="Distl O."/>
            <person name="Edgar R.C."/>
            <person name="Garber M."/>
            <person name="Leeb T."/>
            <person name="Mauceli E."/>
            <person name="MacLeod J.N."/>
            <person name="Penedo M.C.T."/>
            <person name="Raison J.M."/>
            <person name="Sharpe T."/>
            <person name="Vogel J."/>
            <person name="Andersson L."/>
            <person name="Antczak D.F."/>
            <person name="Biagi T."/>
            <person name="Binns M.M."/>
            <person name="Chowdhary B.P."/>
            <person name="Coleman S.J."/>
            <person name="Della Valle G."/>
            <person name="Fryc S."/>
            <person name="Guerin G."/>
            <person name="Hasegawa T."/>
            <person name="Hill E.W."/>
            <person name="Jurka J."/>
            <person name="Kiialainen A."/>
            <person name="Lindgren G."/>
            <person name="Liu J."/>
            <person name="Magnani E."/>
            <person name="Mickelson J.R."/>
            <person name="Murray J."/>
            <person name="Nergadze S.G."/>
            <person name="Onofrio R."/>
            <person name="Pedroni S."/>
            <person name="Piras M.F."/>
            <person name="Raudsepp T."/>
            <person name="Rocchi M."/>
            <person name="Roeed K.H."/>
            <person name="Ryder O.A."/>
            <person name="Searle S."/>
            <person name="Skow L."/>
            <person name="Swinburne J.E."/>
            <person name="Syvaenen A.C."/>
            <person name="Tozaki T."/>
            <person name="Valberg S.J."/>
            <person name="Vaudin M."/>
            <person name="White J.R."/>
            <person name="Zody M.C."/>
            <person name="Lander E.S."/>
            <person name="Lindblad-Toh K."/>
        </authorList>
    </citation>
    <scope>NUCLEOTIDE SEQUENCE [LARGE SCALE GENOMIC DNA]</scope>
    <source>
        <strain evidence="7 8">Thoroughbred</strain>
    </source>
</reference>
<feature type="domain" description="TLDc" evidence="6">
    <location>
        <begin position="35"/>
        <end position="186"/>
    </location>
</feature>
<evidence type="ECO:0000259" key="6">
    <source>
        <dbReference type="PROSITE" id="PS51886"/>
    </source>
</evidence>
<comment type="subcellular location">
    <subcellularLocation>
        <location evidence="1">Cytoplasm</location>
    </subcellularLocation>
</comment>
<dbReference type="FunFam" id="3.40.50.300:FF:001535">
    <property type="entry name" value="Interferon induced protein 44"/>
    <property type="match status" value="1"/>
</dbReference>
<dbReference type="Ensembl" id="ENSECAT00000073516.2">
    <property type="protein sequence ID" value="ENSECAP00000052512.1"/>
    <property type="gene ID" value="ENSECAG00000009020.4"/>
</dbReference>
<dbReference type="Gene3D" id="3.40.50.300">
    <property type="entry name" value="P-loop containing nucleotide triphosphate hydrolases"/>
    <property type="match status" value="1"/>
</dbReference>
<dbReference type="Proteomes" id="UP000002281">
    <property type="component" value="Chromosome 5"/>
</dbReference>
<protein>
    <recommendedName>
        <fullName evidence="5">Interferon-induced protein 44</fullName>
    </recommendedName>
</protein>
<dbReference type="SUPFAM" id="SSF52540">
    <property type="entry name" value="P-loop containing nucleoside triphosphate hydrolases"/>
    <property type="match status" value="1"/>
</dbReference>
<evidence type="ECO:0000256" key="4">
    <source>
        <dbReference type="ARBA" id="ARBA00055327"/>
    </source>
</evidence>
<reference evidence="7" key="2">
    <citation type="submission" date="2025-08" db="UniProtKB">
        <authorList>
            <consortium name="Ensembl"/>
        </authorList>
    </citation>
    <scope>IDENTIFICATION</scope>
    <source>
        <strain evidence="7">Thoroughbred</strain>
    </source>
</reference>
<dbReference type="GeneTree" id="ENSGT00940000162964"/>
<dbReference type="PaxDb" id="9796-ENSECAP00000052512"/>
<proteinExistence type="inferred from homology"/>
<evidence type="ECO:0000313" key="8">
    <source>
        <dbReference type="Proteomes" id="UP000002281"/>
    </source>
</evidence>
<dbReference type="GO" id="GO:0006955">
    <property type="term" value="P:immune response"/>
    <property type="evidence" value="ECO:0000318"/>
    <property type="project" value="GO_Central"/>
</dbReference>
<dbReference type="GO" id="GO:0005737">
    <property type="term" value="C:cytoplasm"/>
    <property type="evidence" value="ECO:0007669"/>
    <property type="project" value="UniProtKB-SubCell"/>
</dbReference>
<dbReference type="FunCoup" id="A0A5F5PV63">
    <property type="interactions" value="89"/>
</dbReference>
<dbReference type="STRING" id="9796.ENSECAP00000052512"/>